<gene>
    <name evidence="1" type="ORF">JYA64_21840</name>
</gene>
<dbReference type="Proteomes" id="UP001319060">
    <property type="component" value="Unassembled WGS sequence"/>
</dbReference>
<dbReference type="EMBL" id="JAFHKS010000044">
    <property type="protein sequence ID" value="MBN3547958.1"/>
    <property type="molecule type" value="Genomic_DNA"/>
</dbReference>
<keyword evidence="2" id="KW-1185">Reference proteome</keyword>
<sequence length="633" mass="73014">MFKHPINYDNIDLHTWKEVDPMALNEKDKKVYEKRRMAINLFFSRKNSLDEISKRSGISVSEIYRLAERCLLLDENGVSFGYRALIPKKRLAAYKRKELPTGIESKKTGAFSKLLDQYPILEDTIERALWGKDRRSVVDKHINVKYLHKKFVNICKELGLTGNDYPFTSEDFGKRSLERYVIKLQHKHFSRGAARFGKDAGNHANKTGVGFKSHISVRPYQRVQLDGHRIDTLFSIKFMTPDGLEITKITNRIWILAIIDEDTRMILGYHISLNKEYNKSDVLHCIKNAIVNSRPKTFSIPGLSYHSSAGFPTWEDKGPEWAVWEEILFDNAKSHLSKEVEACLKDIVGCSVNPGAVNSPERRPLIENFFRLLEENGFHRLPSTTGSHPKDPVRKDPEMQAVKYEVTEHEIRQLAEVLIANYNGTPHTSLYNLSPLEVYQQRLEQGVMIRTIPDERRSLTAFFTEKISRTIKGNLKIGKRPYINFEGAQYRGDLLSRAGDLIGQTLTLHVNTEDLRVIKAFLPDGSELGLLQVAGKWRLRKHTLALRKTINRLKNKKMLHFTSEDDPIEKYGEYLREKAKSKKSSRNKLAGLRADTGYDIEQEIKKEETIKPVLPPKQPEQHIKRRFTNTIVY</sequence>
<protein>
    <recommendedName>
        <fullName evidence="3">Integrase catalytic domain-containing protein</fullName>
    </recommendedName>
</protein>
<evidence type="ECO:0000313" key="2">
    <source>
        <dbReference type="Proteomes" id="UP001319060"/>
    </source>
</evidence>
<accession>A0ABS2ZIF7</accession>
<evidence type="ECO:0008006" key="3">
    <source>
        <dbReference type="Google" id="ProtNLM"/>
    </source>
</evidence>
<name>A0ABS2ZIF7_9BACL</name>
<dbReference type="InterPro" id="IPR036397">
    <property type="entry name" value="RNaseH_sf"/>
</dbReference>
<evidence type="ECO:0000313" key="1">
    <source>
        <dbReference type="EMBL" id="MBN3547958.1"/>
    </source>
</evidence>
<organism evidence="1 2">
    <name type="scientific">Fictibacillus barbaricus</name>
    <dbReference type="NCBI Taxonomy" id="182136"/>
    <lineage>
        <taxon>Bacteria</taxon>
        <taxon>Bacillati</taxon>
        <taxon>Bacillota</taxon>
        <taxon>Bacilli</taxon>
        <taxon>Bacillales</taxon>
        <taxon>Fictibacillaceae</taxon>
        <taxon>Fictibacillus</taxon>
    </lineage>
</organism>
<dbReference type="SUPFAM" id="SSF53098">
    <property type="entry name" value="Ribonuclease H-like"/>
    <property type="match status" value="1"/>
</dbReference>
<dbReference type="InterPro" id="IPR012337">
    <property type="entry name" value="RNaseH-like_sf"/>
</dbReference>
<reference evidence="1 2" key="1">
    <citation type="submission" date="2021-01" db="EMBL/GenBank/DDBJ databases">
        <title>Genome Sequencing of Type Strains.</title>
        <authorList>
            <person name="Lemaire J.F."/>
            <person name="Inderbitzin P."/>
            <person name="Collins S.B."/>
            <person name="Wespe N."/>
            <person name="Knight-Connoni V."/>
        </authorList>
    </citation>
    <scope>NUCLEOTIDE SEQUENCE [LARGE SCALE GENOMIC DNA]</scope>
    <source>
        <strain evidence="1 2">DSM 14730</strain>
    </source>
</reference>
<proteinExistence type="predicted"/>
<dbReference type="RefSeq" id="WP_188402153.1">
    <property type="nucleotide sequence ID" value="NZ_BMCE01000001.1"/>
</dbReference>
<comment type="caution">
    <text evidence="1">The sequence shown here is derived from an EMBL/GenBank/DDBJ whole genome shotgun (WGS) entry which is preliminary data.</text>
</comment>
<dbReference type="Gene3D" id="3.30.420.10">
    <property type="entry name" value="Ribonuclease H-like superfamily/Ribonuclease H"/>
    <property type="match status" value="1"/>
</dbReference>